<name>A0A8J7PHK3_9BACT</name>
<evidence type="ECO:0000256" key="3">
    <source>
        <dbReference type="ARBA" id="ARBA00022748"/>
    </source>
</evidence>
<feature type="transmembrane region" description="Helical" evidence="6">
    <location>
        <begin position="391"/>
        <end position="408"/>
    </location>
</feature>
<dbReference type="PANTHER" id="PTHR31566:SF0">
    <property type="entry name" value="CYTOCHROME C BIOGENESIS PROTEIN CCS1, CHLOROPLASTIC"/>
    <property type="match status" value="1"/>
</dbReference>
<dbReference type="GO" id="GO:0016020">
    <property type="term" value="C:membrane"/>
    <property type="evidence" value="ECO:0007669"/>
    <property type="project" value="UniProtKB-SubCell"/>
</dbReference>
<feature type="domain" description="ResB-like" evidence="7">
    <location>
        <begin position="31"/>
        <end position="306"/>
    </location>
</feature>
<evidence type="ECO:0000313" key="9">
    <source>
        <dbReference type="Proteomes" id="UP000664277"/>
    </source>
</evidence>
<comment type="caution">
    <text evidence="8">The sequence shown here is derived from an EMBL/GenBank/DDBJ whole genome shotgun (WGS) entry which is preliminary data.</text>
</comment>
<dbReference type="InterPro" id="IPR023494">
    <property type="entry name" value="Cyt_c_bgen_Ccs1/CcsB/ResB"/>
</dbReference>
<protein>
    <submittedName>
        <fullName evidence="8">Cytochrome c biogenesis protein ResB</fullName>
    </submittedName>
</protein>
<dbReference type="InterPro" id="IPR007816">
    <property type="entry name" value="ResB-like_domain"/>
</dbReference>
<dbReference type="Proteomes" id="UP000664277">
    <property type="component" value="Unassembled WGS sequence"/>
</dbReference>
<dbReference type="AlphaFoldDB" id="A0A8J7PHK3"/>
<accession>A0A8J7PHK3</accession>
<sequence>MSASSNEMQMKETANQAVSAPRKISPLASVQLSVCLMSLMAATVLLGAWCPQEAQVGQEKVFEAFDRQTAEFLIRSGISDIFHSPWFLTLTALMTLNMIVVSFQRVFPKLKTYKRDMPFFGAKEIEKLAIHRKAELKDGSDAAALGRIASSLTRLGYKVQFGQGEHEKALKAESGRYGRLAATITHIGLLSMLAGITITNWTGFNGFTPVLVGESLSFKDAKHASLWVGKLPEWKAEVEASRRENYPSGEAKQWYSKLKVVDASGKVLKTGEISVNNPLSFDGVDIYQSSWGLDQIEVSFNGQKRRLSLNAMGQKFAAFLPLDQDTVLIMSTGSEGNELRVFAKRKEWEAPKMLGTVGLGKALKLGGVDMVFEKALAVTGLQYKCDPGLPITYVAFMIIMVGVFLAAVPHRHLWCIIKNEEGKNNLYIGGTSRKAKVGFERSLDKIVDVDLQNDLRELSKES</sequence>
<keyword evidence="4 6" id="KW-1133">Transmembrane helix</keyword>
<feature type="transmembrane region" description="Helical" evidence="6">
    <location>
        <begin position="86"/>
        <end position="107"/>
    </location>
</feature>
<keyword evidence="2 6" id="KW-0812">Transmembrane</keyword>
<reference evidence="8" key="1">
    <citation type="submission" date="2021-02" db="EMBL/GenBank/DDBJ databases">
        <title>Genome-Resolved Metagenomics of a Microbial Community Performing Photosynthetic Biological Nutrient Removal.</title>
        <authorList>
            <person name="Mcdaniel E.A."/>
        </authorList>
    </citation>
    <scope>NUCLEOTIDE SEQUENCE</scope>
    <source>
        <strain evidence="8">UWPOB_OBS1</strain>
    </source>
</reference>
<comment type="subcellular location">
    <subcellularLocation>
        <location evidence="1">Membrane</location>
        <topology evidence="1">Multi-pass membrane protein</topology>
    </subcellularLocation>
</comment>
<dbReference type="GO" id="GO:0017004">
    <property type="term" value="P:cytochrome complex assembly"/>
    <property type="evidence" value="ECO:0007669"/>
    <property type="project" value="UniProtKB-KW"/>
</dbReference>
<dbReference type="PANTHER" id="PTHR31566">
    <property type="entry name" value="CYTOCHROME C BIOGENESIS PROTEIN CCS1, CHLOROPLASTIC"/>
    <property type="match status" value="1"/>
</dbReference>
<dbReference type="Pfam" id="PF05140">
    <property type="entry name" value="ResB"/>
    <property type="match status" value="2"/>
</dbReference>
<evidence type="ECO:0000256" key="4">
    <source>
        <dbReference type="ARBA" id="ARBA00022989"/>
    </source>
</evidence>
<gene>
    <name evidence="8" type="ORF">J0M35_05845</name>
</gene>
<evidence type="ECO:0000256" key="6">
    <source>
        <dbReference type="SAM" id="Phobius"/>
    </source>
</evidence>
<evidence type="ECO:0000256" key="1">
    <source>
        <dbReference type="ARBA" id="ARBA00004141"/>
    </source>
</evidence>
<proteinExistence type="predicted"/>
<feature type="transmembrane region" description="Helical" evidence="6">
    <location>
        <begin position="180"/>
        <end position="201"/>
    </location>
</feature>
<keyword evidence="5 6" id="KW-0472">Membrane</keyword>
<evidence type="ECO:0000256" key="5">
    <source>
        <dbReference type="ARBA" id="ARBA00023136"/>
    </source>
</evidence>
<evidence type="ECO:0000256" key="2">
    <source>
        <dbReference type="ARBA" id="ARBA00022692"/>
    </source>
</evidence>
<evidence type="ECO:0000259" key="7">
    <source>
        <dbReference type="Pfam" id="PF05140"/>
    </source>
</evidence>
<dbReference type="EMBL" id="JAFLCK010000006">
    <property type="protein sequence ID" value="MBN8659865.1"/>
    <property type="molecule type" value="Genomic_DNA"/>
</dbReference>
<feature type="domain" description="ResB-like" evidence="7">
    <location>
        <begin position="360"/>
        <end position="443"/>
    </location>
</feature>
<keyword evidence="3" id="KW-0201">Cytochrome c-type biogenesis</keyword>
<evidence type="ECO:0000313" key="8">
    <source>
        <dbReference type="EMBL" id="MBN8659865.1"/>
    </source>
</evidence>
<organism evidence="8 9">
    <name type="scientific">Candidatus Obscuribacter phosphatis</name>
    <dbReference type="NCBI Taxonomy" id="1906157"/>
    <lineage>
        <taxon>Bacteria</taxon>
        <taxon>Bacillati</taxon>
        <taxon>Candidatus Melainabacteria</taxon>
        <taxon>Candidatus Obscuribacterales</taxon>
        <taxon>Candidatus Obscuribacteraceae</taxon>
        <taxon>Candidatus Obscuribacter</taxon>
    </lineage>
</organism>